<comment type="caution">
    <text evidence="1">The sequence shown here is derived from an EMBL/GenBank/DDBJ whole genome shotgun (WGS) entry which is preliminary data.</text>
</comment>
<organism evidence="1 2">
    <name type="scientific">Polluticaenibacter yanchengensis</name>
    <dbReference type="NCBI Taxonomy" id="3014562"/>
    <lineage>
        <taxon>Bacteria</taxon>
        <taxon>Pseudomonadati</taxon>
        <taxon>Bacteroidota</taxon>
        <taxon>Chitinophagia</taxon>
        <taxon>Chitinophagales</taxon>
        <taxon>Chitinophagaceae</taxon>
        <taxon>Polluticaenibacter</taxon>
    </lineage>
</organism>
<name>A0ABT4UIY4_9BACT</name>
<dbReference type="Proteomes" id="UP001210231">
    <property type="component" value="Unassembled WGS sequence"/>
</dbReference>
<reference evidence="1 2" key="1">
    <citation type="submission" date="2022-12" db="EMBL/GenBank/DDBJ databases">
        <title>Chitinophagaceae gen. sp. nov., a new member of the family Chitinophagaceae, isolated from soil in a chemical factory.</title>
        <authorList>
            <person name="Ke Z."/>
        </authorList>
    </citation>
    <scope>NUCLEOTIDE SEQUENCE [LARGE SCALE GENOMIC DNA]</scope>
    <source>
        <strain evidence="1 2">LY-5</strain>
    </source>
</reference>
<evidence type="ECO:0008006" key="3">
    <source>
        <dbReference type="Google" id="ProtNLM"/>
    </source>
</evidence>
<proteinExistence type="predicted"/>
<dbReference type="Gene3D" id="3.40.50.300">
    <property type="entry name" value="P-loop containing nucleotide triphosphate hydrolases"/>
    <property type="match status" value="1"/>
</dbReference>
<gene>
    <name evidence="1" type="ORF">O3P16_07955</name>
</gene>
<sequence length="352" mass="40254">MTENKIQDIIKTTRISRNENVAEEQPILTISGATVMSSGNISAFIGKPKSKKTFGVELFMRVILTSKKNSNLINDNSFFSTRKRIIWFDTEQSRGLVKKIETRLIEVYNTFNIPIEVYSLRPLSVSERIDVITQILYTGNENHDIAIAVIDGIRDLVTDINDAKQATEILSLLMRITDNTKMHIATVLHVNKSDNNARGHLGTELVNKAETVMLVEKDSKTEHISYITPEHTRQGSFKPITFYIDENICPKAITQKEANIILAQNSPFADMTEIEHKKTIVRVYRDQEELLYSELLDRTSKVTKKGDALARQLKEIWISQDFITHNGQRGKAARYKINFQLNYVDEINTNYD</sequence>
<evidence type="ECO:0000313" key="1">
    <source>
        <dbReference type="EMBL" id="MDA3614738.1"/>
    </source>
</evidence>
<dbReference type="EMBL" id="JAQGEF010000007">
    <property type="protein sequence ID" value="MDA3614738.1"/>
    <property type="molecule type" value="Genomic_DNA"/>
</dbReference>
<evidence type="ECO:0000313" key="2">
    <source>
        <dbReference type="Proteomes" id="UP001210231"/>
    </source>
</evidence>
<dbReference type="SUPFAM" id="SSF52540">
    <property type="entry name" value="P-loop containing nucleoside triphosphate hydrolases"/>
    <property type="match status" value="1"/>
</dbReference>
<dbReference type="RefSeq" id="WP_407031063.1">
    <property type="nucleotide sequence ID" value="NZ_JAQGEF010000007.1"/>
</dbReference>
<dbReference type="InterPro" id="IPR027417">
    <property type="entry name" value="P-loop_NTPase"/>
</dbReference>
<protein>
    <recommendedName>
        <fullName evidence="3">AAA family ATPase</fullName>
    </recommendedName>
</protein>
<accession>A0ABT4UIY4</accession>
<keyword evidence="2" id="KW-1185">Reference proteome</keyword>